<sequence length="227" mass="23678">MRKLIGCFVVCFPTWGAADGVVIAALGDSLTQGYGLVQEEGFVPQLQDWLDTQGIAARVINAGVSGDTTAGGLSRVAWTLTPEVDAMIVALGGNDLLRGIDPAESRRNITGILEAAAAQNVEVLLVGMQAPGNFGPDFKAEFDAIYPELASEFGVLHAADFFEGLSVVGGDPASVRALMQPDGIHPNAGGVARIVEALGPDVAELVTQAGSRWAPLQKENGRRKAPE</sequence>
<dbReference type="InterPro" id="IPR051532">
    <property type="entry name" value="Ester_Hydrolysis_Enzymes"/>
</dbReference>
<feature type="domain" description="SGNH hydrolase-type esterase" evidence="1">
    <location>
        <begin position="25"/>
        <end position="191"/>
    </location>
</feature>
<gene>
    <name evidence="2" type="ordered locus">RLO149_c035540</name>
</gene>
<dbReference type="AlphaFoldDB" id="F7ZAV1"/>
<dbReference type="InterPro" id="IPR036514">
    <property type="entry name" value="SGNH_hydro_sf"/>
</dbReference>
<dbReference type="OrthoDB" id="9786188at2"/>
<dbReference type="STRING" id="391595.RLO149_c035540"/>
<keyword evidence="3" id="KW-1185">Reference proteome</keyword>
<dbReference type="SUPFAM" id="SSF52266">
    <property type="entry name" value="SGNH hydrolase"/>
    <property type="match status" value="1"/>
</dbReference>
<dbReference type="Gene3D" id="3.40.50.1110">
    <property type="entry name" value="SGNH hydrolase"/>
    <property type="match status" value="1"/>
</dbReference>
<reference evidence="2 3" key="1">
    <citation type="journal article" date="2011" name="BMC Genomics">
        <title>Comparative genome analysis and genome-guided physiological analysis of Roseobacter litoralis.</title>
        <authorList>
            <person name="Kalhoefer D."/>
            <person name="Thole S."/>
            <person name="Voget S."/>
            <person name="Lehmann R."/>
            <person name="Liesegang H."/>
            <person name="Wollher A."/>
            <person name="Daniel R."/>
            <person name="Simon M."/>
            <person name="Brinkhoff T."/>
        </authorList>
    </citation>
    <scope>NUCLEOTIDE SEQUENCE [LARGE SCALE GENOMIC DNA]</scope>
    <source>
        <strain evidence="3">ATCC 49566 / DSM 6996 / JCM 21268 / NBRC 15278 / OCh 149</strain>
    </source>
</reference>
<dbReference type="HOGENOM" id="CLU_051180_1_1_5"/>
<proteinExistence type="predicted"/>
<dbReference type="eggNOG" id="COG2755">
    <property type="taxonomic scope" value="Bacteria"/>
</dbReference>
<dbReference type="Proteomes" id="UP000001353">
    <property type="component" value="Chromosome"/>
</dbReference>
<evidence type="ECO:0000313" key="2">
    <source>
        <dbReference type="EMBL" id="AEI95493.1"/>
    </source>
</evidence>
<name>F7ZAV1_ROSLO</name>
<dbReference type="Pfam" id="PF13472">
    <property type="entry name" value="Lipase_GDSL_2"/>
    <property type="match status" value="1"/>
</dbReference>
<dbReference type="InterPro" id="IPR013830">
    <property type="entry name" value="SGNH_hydro"/>
</dbReference>
<dbReference type="KEGG" id="rli:RLO149_c035540"/>
<dbReference type="GO" id="GO:0004622">
    <property type="term" value="F:phosphatidylcholine lysophospholipase activity"/>
    <property type="evidence" value="ECO:0007669"/>
    <property type="project" value="TreeGrafter"/>
</dbReference>
<dbReference type="EMBL" id="CP002623">
    <property type="protein sequence ID" value="AEI95493.1"/>
    <property type="molecule type" value="Genomic_DNA"/>
</dbReference>
<dbReference type="CDD" id="cd01822">
    <property type="entry name" value="Lysophospholipase_L1_like"/>
    <property type="match status" value="1"/>
</dbReference>
<organism evidence="2 3">
    <name type="scientific">Roseobacter litoralis (strain ATCC 49566 / DSM 6996 / JCM 21268 / NBRC 15278 / OCh 149)</name>
    <dbReference type="NCBI Taxonomy" id="391595"/>
    <lineage>
        <taxon>Bacteria</taxon>
        <taxon>Pseudomonadati</taxon>
        <taxon>Pseudomonadota</taxon>
        <taxon>Alphaproteobacteria</taxon>
        <taxon>Rhodobacterales</taxon>
        <taxon>Roseobacteraceae</taxon>
        <taxon>Roseobacter</taxon>
    </lineage>
</organism>
<accession>F7ZAV1</accession>
<protein>
    <submittedName>
        <fullName evidence="2">Acyl-CoA thioesterase-like protein</fullName>
    </submittedName>
</protein>
<evidence type="ECO:0000313" key="3">
    <source>
        <dbReference type="Proteomes" id="UP000001353"/>
    </source>
</evidence>
<evidence type="ECO:0000259" key="1">
    <source>
        <dbReference type="Pfam" id="PF13472"/>
    </source>
</evidence>
<dbReference type="PANTHER" id="PTHR30383">
    <property type="entry name" value="THIOESTERASE 1/PROTEASE 1/LYSOPHOSPHOLIPASE L1"/>
    <property type="match status" value="1"/>
</dbReference>
<dbReference type="RefSeq" id="WP_013963385.1">
    <property type="nucleotide sequence ID" value="NC_015730.1"/>
</dbReference>
<dbReference type="PANTHER" id="PTHR30383:SF24">
    <property type="entry name" value="THIOESTERASE 1_PROTEASE 1_LYSOPHOSPHOLIPASE L1"/>
    <property type="match status" value="1"/>
</dbReference>